<evidence type="ECO:0000313" key="1">
    <source>
        <dbReference type="EMBL" id="ADX47891.1"/>
    </source>
</evidence>
<dbReference type="Gene3D" id="3.10.129.10">
    <property type="entry name" value="Hotdog Thioesterase"/>
    <property type="match status" value="1"/>
</dbReference>
<keyword evidence="2" id="KW-1185">Reference proteome</keyword>
<sequence length="176" mass="19620">MAAPPAASADSRAPNRLQLQLEQVDEFPRFLRPWVRNLVLRRAVPFTKTARVEFIEMSPHRVEVRLRNEPRVRNHIGGIHASAMNLLAETATGMAVGLNVRDDCIPLAKDMKMAFRQRANGALRAVAVLTDAQRQAMQDADKGELQVPVTVTDESGAEPVQCEFTWAWVPSSRPAR</sequence>
<dbReference type="Proteomes" id="UP000002482">
    <property type="component" value="Chromosome"/>
</dbReference>
<dbReference type="AlphaFoldDB" id="F0Q3I9"/>
<evidence type="ECO:0008006" key="3">
    <source>
        <dbReference type="Google" id="ProtNLM"/>
    </source>
</evidence>
<dbReference type="InterPro" id="IPR027961">
    <property type="entry name" value="DUF4442"/>
</dbReference>
<proteinExistence type="predicted"/>
<evidence type="ECO:0000313" key="2">
    <source>
        <dbReference type="Proteomes" id="UP000002482"/>
    </source>
</evidence>
<protein>
    <recommendedName>
        <fullName evidence="3">DUF4442 domain-containing protein</fullName>
    </recommendedName>
</protein>
<dbReference type="CDD" id="cd03443">
    <property type="entry name" value="PaaI_thioesterase"/>
    <property type="match status" value="1"/>
</dbReference>
<dbReference type="Pfam" id="PF14539">
    <property type="entry name" value="DUF4442"/>
    <property type="match status" value="1"/>
</dbReference>
<gene>
    <name evidence="1" type="ordered locus">Acav_4001</name>
</gene>
<dbReference type="RefSeq" id="WP_013596365.1">
    <property type="nucleotide sequence ID" value="NC_015138.1"/>
</dbReference>
<dbReference type="KEGG" id="aaa:Acav_4001"/>
<reference evidence="1" key="1">
    <citation type="submission" date="2011-02" db="EMBL/GenBank/DDBJ databases">
        <title>Complete sequence of Acidovorax avenae subsp. avenae ATCC 19860.</title>
        <authorList>
            <consortium name="US DOE Joint Genome Institute"/>
            <person name="Lucas S."/>
            <person name="Copeland A."/>
            <person name="Lapidus A."/>
            <person name="Cheng J.-F."/>
            <person name="Goodwin L."/>
            <person name="Pitluck S."/>
            <person name="Chertkov O."/>
            <person name="Held B."/>
            <person name="Detter J.C."/>
            <person name="Han C."/>
            <person name="Tapia R."/>
            <person name="Land M."/>
            <person name="Hauser L."/>
            <person name="Kyrpides N."/>
            <person name="Ivanova N."/>
            <person name="Ovchinnikova G."/>
            <person name="Pagani I."/>
            <person name="Gordon S."/>
            <person name="Woyke T."/>
        </authorList>
    </citation>
    <scope>NUCLEOTIDE SEQUENCE</scope>
    <source>
        <strain evidence="1">ATCC 19860</strain>
    </source>
</reference>
<dbReference type="SUPFAM" id="SSF54637">
    <property type="entry name" value="Thioesterase/thiol ester dehydrase-isomerase"/>
    <property type="match status" value="1"/>
</dbReference>
<dbReference type="EMBL" id="CP002521">
    <property type="protein sequence ID" value="ADX47891.1"/>
    <property type="molecule type" value="Genomic_DNA"/>
</dbReference>
<organism evidence="1 2">
    <name type="scientific">Paracidovorax avenae (strain ATCC 19860 / DSM 7227 / CCUG 15838 / JCM 20985 / LMG 2117 / NCPPB 1011)</name>
    <name type="common">Acidovorax avenae</name>
    <dbReference type="NCBI Taxonomy" id="643561"/>
    <lineage>
        <taxon>Bacteria</taxon>
        <taxon>Pseudomonadati</taxon>
        <taxon>Pseudomonadota</taxon>
        <taxon>Betaproteobacteria</taxon>
        <taxon>Burkholderiales</taxon>
        <taxon>Comamonadaceae</taxon>
        <taxon>Paracidovorax</taxon>
    </lineage>
</organism>
<name>F0Q3I9_PARA1</name>
<dbReference type="HOGENOM" id="CLU_102543_1_0_4"/>
<dbReference type="OrthoDB" id="793353at2"/>
<dbReference type="InterPro" id="IPR029069">
    <property type="entry name" value="HotDog_dom_sf"/>
</dbReference>
<accession>F0Q3I9</accession>
<dbReference type="GeneID" id="34239637"/>